<name>A0ABN9WXY5_9DINO</name>
<dbReference type="EMBL" id="CAUYUJ010019521">
    <property type="protein sequence ID" value="CAK0891795.1"/>
    <property type="molecule type" value="Genomic_DNA"/>
</dbReference>
<keyword evidence="2" id="KW-1185">Reference proteome</keyword>
<accession>A0ABN9WXY5</accession>
<sequence length="309" mass="33586">MQLPSSIRWFFAELHRCVQCFSATMTKPTLLYFVQSGIIQGCPGSGFPFALCADPFAQDFDRSVSLRGRGIIRACADDVGAAIARIEVLKVLFRIFMVAARVASLILKISKCKLAPLAAEFPPALADQCRSWIQARIPEWCSVEIAGSLVYLGLRLGPDAMLNSWAPLIQKYRYRAEQAGGGPAEASARLSFCLINETAQPLYVRAYRRDDSYCVVPVCGLGGVSEGELPPGHLLELDPPDDSVEEFQISVSERGAYLTTERLRAAARRGSVYSVRAPPALEGAAARPEEGALAMSRVPRSVLPAYCPA</sequence>
<evidence type="ECO:0000313" key="2">
    <source>
        <dbReference type="Proteomes" id="UP001189429"/>
    </source>
</evidence>
<evidence type="ECO:0000313" key="1">
    <source>
        <dbReference type="EMBL" id="CAK0891795.1"/>
    </source>
</evidence>
<organism evidence="1 2">
    <name type="scientific">Prorocentrum cordatum</name>
    <dbReference type="NCBI Taxonomy" id="2364126"/>
    <lineage>
        <taxon>Eukaryota</taxon>
        <taxon>Sar</taxon>
        <taxon>Alveolata</taxon>
        <taxon>Dinophyceae</taxon>
        <taxon>Prorocentrales</taxon>
        <taxon>Prorocentraceae</taxon>
        <taxon>Prorocentrum</taxon>
    </lineage>
</organism>
<reference evidence="1" key="1">
    <citation type="submission" date="2023-10" db="EMBL/GenBank/DDBJ databases">
        <authorList>
            <person name="Chen Y."/>
            <person name="Shah S."/>
            <person name="Dougan E. K."/>
            <person name="Thang M."/>
            <person name="Chan C."/>
        </authorList>
    </citation>
    <scope>NUCLEOTIDE SEQUENCE [LARGE SCALE GENOMIC DNA]</scope>
</reference>
<proteinExistence type="predicted"/>
<protein>
    <submittedName>
        <fullName evidence="1">Uncharacterized protein</fullName>
    </submittedName>
</protein>
<gene>
    <name evidence="1" type="ORF">PCOR1329_LOCUS71638</name>
</gene>
<comment type="caution">
    <text evidence="1">The sequence shown here is derived from an EMBL/GenBank/DDBJ whole genome shotgun (WGS) entry which is preliminary data.</text>
</comment>
<dbReference type="Proteomes" id="UP001189429">
    <property type="component" value="Unassembled WGS sequence"/>
</dbReference>